<evidence type="ECO:0000313" key="21">
    <source>
        <dbReference type="RefSeq" id="XP_030876032.1"/>
    </source>
</evidence>
<dbReference type="GO" id="GO:0033116">
    <property type="term" value="C:endoplasmic reticulum-Golgi intermediate compartment membrane"/>
    <property type="evidence" value="ECO:0007669"/>
    <property type="project" value="UniProtKB-SubCell"/>
</dbReference>
<dbReference type="Proteomes" id="UP000245341">
    <property type="component" value="Unplaced"/>
</dbReference>
<evidence type="ECO:0000256" key="15">
    <source>
        <dbReference type="ARBA" id="ARBA00093373"/>
    </source>
</evidence>
<protein>
    <recommendedName>
        <fullName evidence="4">Metallophosphoesterase 1</fullName>
    </recommendedName>
    <alternativeName>
        <fullName evidence="14">Post-GPI attachment to proteins factor 5</fullName>
    </alternativeName>
</protein>
<comment type="cofactor">
    <cofactor evidence="1">
        <name>Mn(2+)</name>
        <dbReference type="ChEBI" id="CHEBI:29035"/>
    </cofactor>
</comment>
<keyword evidence="6" id="KW-0337">GPI-anchor biosynthesis</keyword>
<evidence type="ECO:0000256" key="10">
    <source>
        <dbReference type="ARBA" id="ARBA00022892"/>
    </source>
</evidence>
<evidence type="ECO:0000256" key="11">
    <source>
        <dbReference type="ARBA" id="ARBA00022989"/>
    </source>
</evidence>
<feature type="transmembrane region" description="Helical" evidence="17">
    <location>
        <begin position="406"/>
        <end position="438"/>
    </location>
</feature>
<dbReference type="GO" id="GO:0006888">
    <property type="term" value="P:endoplasmic reticulum to Golgi vesicle-mediated transport"/>
    <property type="evidence" value="ECO:0007669"/>
    <property type="project" value="InterPro"/>
</dbReference>
<keyword evidence="7 17" id="KW-0812">Transmembrane</keyword>
<keyword evidence="10" id="KW-0931">ER-Golgi transport</keyword>
<keyword evidence="12 17" id="KW-0472">Membrane</keyword>
<evidence type="ECO:0000256" key="6">
    <source>
        <dbReference type="ARBA" id="ARBA00022502"/>
    </source>
</evidence>
<keyword evidence="8" id="KW-0479">Metal-binding</keyword>
<evidence type="ECO:0000256" key="8">
    <source>
        <dbReference type="ARBA" id="ARBA00022723"/>
    </source>
</evidence>
<comment type="subcellular location">
    <subcellularLocation>
        <location evidence="2">Endoplasmic reticulum-Golgi intermediate compartment membrane</location>
        <topology evidence="2">Multi-pass membrane protein</topology>
    </subcellularLocation>
</comment>
<comment type="subunit">
    <text evidence="16">Interacts with GPI-anchor proteins (via the GPI portion). Interacts with TMED10.</text>
</comment>
<evidence type="ECO:0000313" key="20">
    <source>
        <dbReference type="RefSeq" id="XP_030876031.1"/>
    </source>
</evidence>
<dbReference type="RefSeq" id="XP_030876033.1">
    <property type="nucleotide sequence ID" value="XM_031020173.1"/>
</dbReference>
<keyword evidence="11 17" id="KW-1133">Transmembrane helix</keyword>
<comment type="function">
    <text evidence="15">Metallophosphoesterase that catalyzes the removal of a side-chain ethanolamine-phosphate (EtNP) from the second mannose of the GPI-anchor protein intermediate. Participates in the glycan remodeling steps of GPI-anchor maturation to allow an efficient transport of GPI-anchor proteins from the endoplasmic reticulum to the Golgi.</text>
</comment>
<organism evidence="19 22">
    <name type="scientific">Leptonychotes weddellii</name>
    <name type="common">Weddell seal</name>
    <name type="synonym">Otaria weddellii</name>
    <dbReference type="NCBI Taxonomy" id="9713"/>
    <lineage>
        <taxon>Eukaryota</taxon>
        <taxon>Metazoa</taxon>
        <taxon>Chordata</taxon>
        <taxon>Craniata</taxon>
        <taxon>Vertebrata</taxon>
        <taxon>Euteleostomi</taxon>
        <taxon>Mammalia</taxon>
        <taxon>Eutheria</taxon>
        <taxon>Laurasiatheria</taxon>
        <taxon>Carnivora</taxon>
        <taxon>Caniformia</taxon>
        <taxon>Pinnipedia</taxon>
        <taxon>Phocidae</taxon>
        <taxon>Monachinae</taxon>
        <taxon>Lobodontini</taxon>
        <taxon>Leptonychotes</taxon>
    </lineage>
</organism>
<dbReference type="SUPFAM" id="SSF56300">
    <property type="entry name" value="Metallo-dependent phosphatases"/>
    <property type="match status" value="1"/>
</dbReference>
<keyword evidence="19" id="KW-1185">Reference proteome</keyword>
<dbReference type="Pfam" id="PF00149">
    <property type="entry name" value="Metallophos"/>
    <property type="match status" value="1"/>
</dbReference>
<evidence type="ECO:0000313" key="19">
    <source>
        <dbReference type="Proteomes" id="UP000245341"/>
    </source>
</evidence>
<evidence type="ECO:0000313" key="23">
    <source>
        <dbReference type="RefSeq" id="XP_030876034.1"/>
    </source>
</evidence>
<dbReference type="GO" id="GO:0006506">
    <property type="term" value="P:GPI anchor biosynthetic process"/>
    <property type="evidence" value="ECO:0007669"/>
    <property type="project" value="UniProtKB-KW"/>
</dbReference>
<dbReference type="RefSeq" id="XP_030876031.1">
    <property type="nucleotide sequence ID" value="XM_031020171.1"/>
</dbReference>
<evidence type="ECO:0000313" key="24">
    <source>
        <dbReference type="RefSeq" id="XP_030876035.1"/>
    </source>
</evidence>
<proteinExistence type="inferred from homology"/>
<dbReference type="GO" id="GO:0012505">
    <property type="term" value="C:endomembrane system"/>
    <property type="evidence" value="ECO:0007669"/>
    <property type="project" value="UniProtKB-ARBA"/>
</dbReference>
<accession>A0A7F8Q6P8</accession>
<evidence type="ECO:0000256" key="12">
    <source>
        <dbReference type="ARBA" id="ARBA00023136"/>
    </source>
</evidence>
<dbReference type="GeneID" id="102738845"/>
<dbReference type="InterPro" id="IPR004843">
    <property type="entry name" value="Calcineurin-like_PHP"/>
</dbReference>
<evidence type="ECO:0000256" key="16">
    <source>
        <dbReference type="ARBA" id="ARBA00093587"/>
    </source>
</evidence>
<evidence type="ECO:0000256" key="5">
    <source>
        <dbReference type="ARBA" id="ARBA00022448"/>
    </source>
</evidence>
<sequence>MALIWLGFGRQHLCLLKRRSSLLLKLTAVVFAVLLFCEFLIYYLVIFRCDWPEVKTPAHDSGQKTLKAMFLADTHLLGEVRGHWLDKLRREWQMERAFQTALWLLQPEVVFILGDIFDEGKWSSSQAWADDVERFQKIFRHPRHVQLKVVAGNHDIGFHYQMSTYKIKRFEKVFNPERLFSWKGMNFVLVNSVALEGDGCHICSEAEAELIEISHKLNCSREVGEHLEAQVRLFWHLLWGQSLHFVFGASLSAPFLSYRSGRAGSGGLTDFSPQKRGPGRCRGAPLLPASAPVLLQHFPLFRRSDANCSGEDAAPLEERAIPFKERYDVLSREASQQLLWWLRPRLILSGHTHSACEVLHGAGVPEISVPSFSWRNRNNPSFIMGSMTPTEYALTKCYLPYENTVLATYCVAAGLLVVLILVHSGLLPSPLIFGWNLLRKFKTT</sequence>
<evidence type="ECO:0000313" key="26">
    <source>
        <dbReference type="RefSeq" id="XP_030876038.1"/>
    </source>
</evidence>
<dbReference type="CTD" id="65258"/>
<evidence type="ECO:0000256" key="14">
    <source>
        <dbReference type="ARBA" id="ARBA00032172"/>
    </source>
</evidence>
<feature type="domain" description="Calcineurin-like phosphoesterase" evidence="18">
    <location>
        <begin position="67"/>
        <end position="185"/>
    </location>
</feature>
<dbReference type="PANTHER" id="PTHR13315:SF0">
    <property type="entry name" value="METALLOPHOSPHOESTERASE 1"/>
    <property type="match status" value="1"/>
</dbReference>
<evidence type="ECO:0000313" key="25">
    <source>
        <dbReference type="RefSeq" id="XP_030876036.1"/>
    </source>
</evidence>
<name>A0A7F8Q6P8_LEPWE</name>
<dbReference type="AlphaFoldDB" id="A0A7F8Q6P8"/>
<dbReference type="GO" id="GO:0046872">
    <property type="term" value="F:metal ion binding"/>
    <property type="evidence" value="ECO:0007669"/>
    <property type="project" value="UniProtKB-KW"/>
</dbReference>
<dbReference type="GO" id="GO:0008081">
    <property type="term" value="F:phosphoric diester hydrolase activity"/>
    <property type="evidence" value="ECO:0007669"/>
    <property type="project" value="InterPro"/>
</dbReference>
<evidence type="ECO:0000256" key="2">
    <source>
        <dbReference type="ARBA" id="ARBA00004457"/>
    </source>
</evidence>
<dbReference type="InterPro" id="IPR029052">
    <property type="entry name" value="Metallo-depent_PP-like"/>
</dbReference>
<dbReference type="CDD" id="cd08165">
    <property type="entry name" value="MPP_MPPE1"/>
    <property type="match status" value="1"/>
</dbReference>
<evidence type="ECO:0000256" key="3">
    <source>
        <dbReference type="ARBA" id="ARBA00008895"/>
    </source>
</evidence>
<evidence type="ECO:0000256" key="17">
    <source>
        <dbReference type="SAM" id="Phobius"/>
    </source>
</evidence>
<reference evidence="20 21" key="1">
    <citation type="submission" date="2025-04" db="UniProtKB">
        <authorList>
            <consortium name="RefSeq"/>
        </authorList>
    </citation>
    <scope>IDENTIFICATION</scope>
    <source>
        <tissue evidence="20 21">Liver</tissue>
    </source>
</reference>
<evidence type="ECO:0000259" key="18">
    <source>
        <dbReference type="Pfam" id="PF00149"/>
    </source>
</evidence>
<dbReference type="InterPro" id="IPR039541">
    <property type="entry name" value="MPP_MPPE1"/>
</dbReference>
<dbReference type="RefSeq" id="XP_030876032.1">
    <property type="nucleotide sequence ID" value="XM_031020172.1"/>
</dbReference>
<dbReference type="OrthoDB" id="9984693at2759"/>
<keyword evidence="9" id="KW-0378">Hydrolase</keyword>
<gene>
    <name evidence="20 21 22 23 24 25 26" type="primary">MPPE1</name>
</gene>
<dbReference type="RefSeq" id="XP_030876038.1">
    <property type="nucleotide sequence ID" value="XM_031020178.1"/>
</dbReference>
<dbReference type="PANTHER" id="PTHR13315">
    <property type="entry name" value="METALLO PHOSPHOESTERASE RELATED"/>
    <property type="match status" value="1"/>
</dbReference>
<dbReference type="InterPro" id="IPR033308">
    <property type="entry name" value="PGAP5/Cdc1/Ted1"/>
</dbReference>
<evidence type="ECO:0000256" key="4">
    <source>
        <dbReference type="ARBA" id="ARBA00017804"/>
    </source>
</evidence>
<dbReference type="RefSeq" id="XP_030876035.1">
    <property type="nucleotide sequence ID" value="XM_031020175.1"/>
</dbReference>
<dbReference type="RefSeq" id="XP_030876036.1">
    <property type="nucleotide sequence ID" value="XM_031020176.1"/>
</dbReference>
<keyword evidence="13" id="KW-0464">Manganese</keyword>
<evidence type="ECO:0000256" key="7">
    <source>
        <dbReference type="ARBA" id="ARBA00022692"/>
    </source>
</evidence>
<evidence type="ECO:0000256" key="13">
    <source>
        <dbReference type="ARBA" id="ARBA00023211"/>
    </source>
</evidence>
<feature type="transmembrane region" description="Helical" evidence="17">
    <location>
        <begin position="22"/>
        <end position="45"/>
    </location>
</feature>
<keyword evidence="5" id="KW-0813">Transport</keyword>
<evidence type="ECO:0000256" key="1">
    <source>
        <dbReference type="ARBA" id="ARBA00001936"/>
    </source>
</evidence>
<dbReference type="RefSeq" id="XP_030876034.1">
    <property type="nucleotide sequence ID" value="XM_031020174.1"/>
</dbReference>
<evidence type="ECO:0000313" key="22">
    <source>
        <dbReference type="RefSeq" id="XP_030876033.1"/>
    </source>
</evidence>
<comment type="similarity">
    <text evidence="3">Belongs to the metallophosphoesterase superfamily. MPPE1 family.</text>
</comment>
<dbReference type="Gene3D" id="3.60.21.10">
    <property type="match status" value="1"/>
</dbReference>
<dbReference type="FunFam" id="3.60.21.10:FF:000022">
    <property type="entry name" value="Putative metallophosphoesterase 1"/>
    <property type="match status" value="1"/>
</dbReference>
<evidence type="ECO:0000256" key="9">
    <source>
        <dbReference type="ARBA" id="ARBA00022801"/>
    </source>
</evidence>